<dbReference type="InterPro" id="IPR039528">
    <property type="entry name" value="DPM1-like"/>
</dbReference>
<keyword evidence="3 5" id="KW-0808">Transferase</keyword>
<sequence>MTDDQTTPVPDTDSYPGVGRVLVIIPTYNEADNVALITERVRQSVPSVHVLIVDDSSPDGTGDIADRIARLDDHVHVLHRTGKEGLGKAYLAGFDWAREHDFDVACEMDADGSHAPEQLYRLLDALRSADLVIGSRYVSGGMVVNWPMHRQLISRGGNLYTRMATGLRVKDATAGYRAYRMPVLDKITPGWEPPQGYCFQIELAWRAASAGFIVKEVPITFAERERGESKMSGSVVREALWRITALGAADRLRRVSSRFNGRKPTPSLPCRLRS</sequence>
<dbReference type="Gene3D" id="3.90.550.10">
    <property type="entry name" value="Spore Coat Polysaccharide Biosynthesis Protein SpsA, Chain A"/>
    <property type="match status" value="1"/>
</dbReference>
<dbReference type="SUPFAM" id="SSF53448">
    <property type="entry name" value="Nucleotide-diphospho-sugar transferases"/>
    <property type="match status" value="1"/>
</dbReference>
<evidence type="ECO:0000256" key="1">
    <source>
        <dbReference type="ARBA" id="ARBA00006739"/>
    </source>
</evidence>
<comment type="caution">
    <text evidence="5">The sequence shown here is derived from an EMBL/GenBank/DDBJ whole genome shotgun (WGS) entry which is preliminary data.</text>
</comment>
<keyword evidence="2 5" id="KW-0328">Glycosyltransferase</keyword>
<dbReference type="FunFam" id="3.90.550.10:FF:000122">
    <property type="entry name" value="Dolichol-phosphate mannosyltransferase subunit 1"/>
    <property type="match status" value="1"/>
</dbReference>
<dbReference type="InterPro" id="IPR029044">
    <property type="entry name" value="Nucleotide-diphossugar_trans"/>
</dbReference>
<evidence type="ECO:0000313" key="6">
    <source>
        <dbReference type="Proteomes" id="UP000317043"/>
    </source>
</evidence>
<dbReference type="OrthoDB" id="9810303at2"/>
<dbReference type="InParanoid" id="A0A543B483"/>
<protein>
    <submittedName>
        <fullName evidence="5">Dolichol-phosphate mannosyltransferase</fullName>
    </submittedName>
</protein>
<dbReference type="GO" id="GO:0004582">
    <property type="term" value="F:dolichyl-phosphate beta-D-mannosyltransferase activity"/>
    <property type="evidence" value="ECO:0007669"/>
    <property type="project" value="InterPro"/>
</dbReference>
<comment type="similarity">
    <text evidence="1">Belongs to the glycosyltransferase 2 family.</text>
</comment>
<dbReference type="InterPro" id="IPR001173">
    <property type="entry name" value="Glyco_trans_2-like"/>
</dbReference>
<feature type="domain" description="Glycosyltransferase 2-like" evidence="4">
    <location>
        <begin position="23"/>
        <end position="187"/>
    </location>
</feature>
<dbReference type="Pfam" id="PF00535">
    <property type="entry name" value="Glycos_transf_2"/>
    <property type="match status" value="1"/>
</dbReference>
<evidence type="ECO:0000313" key="5">
    <source>
        <dbReference type="EMBL" id="TQL79632.1"/>
    </source>
</evidence>
<dbReference type="PANTHER" id="PTHR43398">
    <property type="entry name" value="DOLICHOL-PHOSPHATE MANNOSYLTRANSFERASE SUBUNIT 1"/>
    <property type="match status" value="1"/>
</dbReference>
<name>A0A543B483_9ACTN</name>
<dbReference type="PANTHER" id="PTHR43398:SF1">
    <property type="entry name" value="DOLICHOL-PHOSPHATE MANNOSYLTRANSFERASE SUBUNIT 1"/>
    <property type="match status" value="1"/>
</dbReference>
<evidence type="ECO:0000256" key="3">
    <source>
        <dbReference type="ARBA" id="ARBA00022679"/>
    </source>
</evidence>
<keyword evidence="6" id="KW-1185">Reference proteome</keyword>
<gene>
    <name evidence="5" type="ORF">FB566_5242</name>
</gene>
<reference evidence="5 6" key="1">
    <citation type="submission" date="2019-06" db="EMBL/GenBank/DDBJ databases">
        <title>Sequencing the genomes of 1000 actinobacteria strains.</title>
        <authorList>
            <person name="Klenk H.-P."/>
        </authorList>
    </citation>
    <scope>NUCLEOTIDE SEQUENCE [LARGE SCALE GENOMIC DNA]</scope>
    <source>
        <strain evidence="5 6">DSM 45928</strain>
    </source>
</reference>
<dbReference type="FunCoup" id="A0A543B483">
    <property type="interactions" value="181"/>
</dbReference>
<organism evidence="5 6">
    <name type="scientific">Stackebrandtia endophytica</name>
    <dbReference type="NCBI Taxonomy" id="1496996"/>
    <lineage>
        <taxon>Bacteria</taxon>
        <taxon>Bacillati</taxon>
        <taxon>Actinomycetota</taxon>
        <taxon>Actinomycetes</taxon>
        <taxon>Glycomycetales</taxon>
        <taxon>Glycomycetaceae</taxon>
        <taxon>Stackebrandtia</taxon>
    </lineage>
</organism>
<dbReference type="CDD" id="cd06442">
    <property type="entry name" value="DPM1_like"/>
    <property type="match status" value="1"/>
</dbReference>
<proteinExistence type="inferred from homology"/>
<dbReference type="RefSeq" id="WP_142045077.1">
    <property type="nucleotide sequence ID" value="NZ_JBHTGS010000002.1"/>
</dbReference>
<dbReference type="EMBL" id="VFOW01000001">
    <property type="protein sequence ID" value="TQL79632.1"/>
    <property type="molecule type" value="Genomic_DNA"/>
</dbReference>
<evidence type="ECO:0000256" key="2">
    <source>
        <dbReference type="ARBA" id="ARBA00022676"/>
    </source>
</evidence>
<dbReference type="AlphaFoldDB" id="A0A543B483"/>
<dbReference type="GO" id="GO:0009247">
    <property type="term" value="P:glycolipid biosynthetic process"/>
    <property type="evidence" value="ECO:0007669"/>
    <property type="project" value="TreeGrafter"/>
</dbReference>
<dbReference type="Proteomes" id="UP000317043">
    <property type="component" value="Unassembled WGS sequence"/>
</dbReference>
<accession>A0A543B483</accession>
<evidence type="ECO:0000259" key="4">
    <source>
        <dbReference type="Pfam" id="PF00535"/>
    </source>
</evidence>
<dbReference type="GO" id="GO:0016020">
    <property type="term" value="C:membrane"/>
    <property type="evidence" value="ECO:0007669"/>
    <property type="project" value="GOC"/>
</dbReference>